<gene>
    <name evidence="7" type="ORF">SAMN05444143_107148</name>
</gene>
<dbReference type="PANTHER" id="PTHR43133:SF62">
    <property type="entry name" value="RNA POLYMERASE SIGMA FACTOR SIGZ"/>
    <property type="match status" value="1"/>
</dbReference>
<sequence length="213" mass="24971">MKNECCNINEVVDEFYSFLKNYILKKVQNPTVAEDIVQEVMLQLIESHQKNRAIANLKAWLFQVARNTIHDYFNKNSIDSIEIDEILLDKNAQAFELSVYDYIIPMIQLLPKKYAEPLYWSDIDKIPQIEIAKKLNITLSAAKMRIQRARIQLRELFVDSCDIVYDANGNFVTCTVKKNCTTVQNHLNDFKAEVKKYFFFQKKCVFCFISKTT</sequence>
<keyword evidence="8" id="KW-1185">Reference proteome</keyword>
<accession>A0A1I4WWG8</accession>
<dbReference type="InterPro" id="IPR007627">
    <property type="entry name" value="RNA_pol_sigma70_r2"/>
</dbReference>
<evidence type="ECO:0000256" key="3">
    <source>
        <dbReference type="ARBA" id="ARBA00023082"/>
    </source>
</evidence>
<dbReference type="InterPro" id="IPR013324">
    <property type="entry name" value="RNA_pol_sigma_r3/r4-like"/>
</dbReference>
<dbReference type="GO" id="GO:0003677">
    <property type="term" value="F:DNA binding"/>
    <property type="evidence" value="ECO:0007669"/>
    <property type="project" value="InterPro"/>
</dbReference>
<evidence type="ECO:0000256" key="1">
    <source>
        <dbReference type="ARBA" id="ARBA00010641"/>
    </source>
</evidence>
<dbReference type="PANTHER" id="PTHR43133">
    <property type="entry name" value="RNA POLYMERASE ECF-TYPE SIGMA FACTO"/>
    <property type="match status" value="1"/>
</dbReference>
<dbReference type="SUPFAM" id="SSF88946">
    <property type="entry name" value="Sigma2 domain of RNA polymerase sigma factors"/>
    <property type="match status" value="1"/>
</dbReference>
<keyword evidence="3" id="KW-0731">Sigma factor</keyword>
<dbReference type="GO" id="GO:0006352">
    <property type="term" value="P:DNA-templated transcription initiation"/>
    <property type="evidence" value="ECO:0007669"/>
    <property type="project" value="InterPro"/>
</dbReference>
<evidence type="ECO:0000256" key="4">
    <source>
        <dbReference type="ARBA" id="ARBA00023163"/>
    </source>
</evidence>
<dbReference type="InterPro" id="IPR014284">
    <property type="entry name" value="RNA_pol_sigma-70_dom"/>
</dbReference>
<dbReference type="Gene3D" id="1.10.1740.10">
    <property type="match status" value="1"/>
</dbReference>
<evidence type="ECO:0000259" key="6">
    <source>
        <dbReference type="Pfam" id="PF08281"/>
    </source>
</evidence>
<dbReference type="Pfam" id="PF08281">
    <property type="entry name" value="Sigma70_r4_2"/>
    <property type="match status" value="1"/>
</dbReference>
<organism evidence="7 8">
    <name type="scientific">Flavobacterium succinicans</name>
    <dbReference type="NCBI Taxonomy" id="29536"/>
    <lineage>
        <taxon>Bacteria</taxon>
        <taxon>Pseudomonadati</taxon>
        <taxon>Bacteroidota</taxon>
        <taxon>Flavobacteriia</taxon>
        <taxon>Flavobacteriales</taxon>
        <taxon>Flavobacteriaceae</taxon>
        <taxon>Flavobacterium</taxon>
    </lineage>
</organism>
<evidence type="ECO:0000313" key="8">
    <source>
        <dbReference type="Proteomes" id="UP000182961"/>
    </source>
</evidence>
<dbReference type="InterPro" id="IPR039425">
    <property type="entry name" value="RNA_pol_sigma-70-like"/>
</dbReference>
<reference evidence="8" key="1">
    <citation type="submission" date="2016-10" db="EMBL/GenBank/DDBJ databases">
        <authorList>
            <person name="Varghese N."/>
            <person name="Submissions S."/>
        </authorList>
    </citation>
    <scope>NUCLEOTIDE SEQUENCE [LARGE SCALE GENOMIC DNA]</scope>
    <source>
        <strain evidence="8">DSM 4002</strain>
    </source>
</reference>
<feature type="domain" description="RNA polymerase sigma factor 70 region 4 type 2" evidence="6">
    <location>
        <begin position="106"/>
        <end position="153"/>
    </location>
</feature>
<keyword evidence="2" id="KW-0805">Transcription regulation</keyword>
<dbReference type="InterPro" id="IPR036388">
    <property type="entry name" value="WH-like_DNA-bd_sf"/>
</dbReference>
<dbReference type="Gene3D" id="1.10.10.10">
    <property type="entry name" value="Winged helix-like DNA-binding domain superfamily/Winged helix DNA-binding domain"/>
    <property type="match status" value="1"/>
</dbReference>
<evidence type="ECO:0000256" key="2">
    <source>
        <dbReference type="ARBA" id="ARBA00023015"/>
    </source>
</evidence>
<dbReference type="GO" id="GO:0016987">
    <property type="term" value="F:sigma factor activity"/>
    <property type="evidence" value="ECO:0007669"/>
    <property type="project" value="UniProtKB-KW"/>
</dbReference>
<name>A0A1I4WWG8_9FLAO</name>
<dbReference type="EMBL" id="FOUT01000007">
    <property type="protein sequence ID" value="SFN17827.1"/>
    <property type="molecule type" value="Genomic_DNA"/>
</dbReference>
<dbReference type="AlphaFoldDB" id="A0A1I4WWG8"/>
<dbReference type="Pfam" id="PF04542">
    <property type="entry name" value="Sigma70_r2"/>
    <property type="match status" value="1"/>
</dbReference>
<dbReference type="SUPFAM" id="SSF88659">
    <property type="entry name" value="Sigma3 and sigma4 domains of RNA polymerase sigma factors"/>
    <property type="match status" value="1"/>
</dbReference>
<feature type="domain" description="RNA polymerase sigma-70 region 2" evidence="5">
    <location>
        <begin position="12"/>
        <end position="77"/>
    </location>
</feature>
<evidence type="ECO:0000259" key="5">
    <source>
        <dbReference type="Pfam" id="PF04542"/>
    </source>
</evidence>
<comment type="similarity">
    <text evidence="1">Belongs to the sigma-70 factor family. ECF subfamily.</text>
</comment>
<proteinExistence type="inferred from homology"/>
<protein>
    <submittedName>
        <fullName evidence="7">RNA polymerase, sigma subunit, SigZ</fullName>
    </submittedName>
</protein>
<dbReference type="eggNOG" id="COG1595">
    <property type="taxonomic scope" value="Bacteria"/>
</dbReference>
<dbReference type="InterPro" id="IPR013325">
    <property type="entry name" value="RNA_pol_sigma_r2"/>
</dbReference>
<dbReference type="NCBIfam" id="TIGR02937">
    <property type="entry name" value="sigma70-ECF"/>
    <property type="match status" value="1"/>
</dbReference>
<evidence type="ECO:0000313" key="7">
    <source>
        <dbReference type="EMBL" id="SFN17827.1"/>
    </source>
</evidence>
<dbReference type="InterPro" id="IPR013249">
    <property type="entry name" value="RNA_pol_sigma70_r4_t2"/>
</dbReference>
<dbReference type="Proteomes" id="UP000182961">
    <property type="component" value="Unassembled WGS sequence"/>
</dbReference>
<keyword evidence="4" id="KW-0804">Transcription</keyword>
<dbReference type="RefSeq" id="WP_024980787.1">
    <property type="nucleotide sequence ID" value="NZ_CBCRUM010000022.1"/>
</dbReference>